<keyword evidence="4" id="KW-1185">Reference proteome</keyword>
<proteinExistence type="predicted"/>
<protein>
    <recommendedName>
        <fullName evidence="2">HTH OST-type domain-containing protein</fullName>
    </recommendedName>
</protein>
<organism evidence="3 4">
    <name type="scientific">Microthlaspi erraticum</name>
    <dbReference type="NCBI Taxonomy" id="1685480"/>
    <lineage>
        <taxon>Eukaryota</taxon>
        <taxon>Viridiplantae</taxon>
        <taxon>Streptophyta</taxon>
        <taxon>Embryophyta</taxon>
        <taxon>Tracheophyta</taxon>
        <taxon>Spermatophyta</taxon>
        <taxon>Magnoliopsida</taxon>
        <taxon>eudicotyledons</taxon>
        <taxon>Gunneridae</taxon>
        <taxon>Pentapetalae</taxon>
        <taxon>rosids</taxon>
        <taxon>malvids</taxon>
        <taxon>Brassicales</taxon>
        <taxon>Brassicaceae</taxon>
        <taxon>Coluteocarpeae</taxon>
        <taxon>Microthlaspi</taxon>
    </lineage>
</organism>
<gene>
    <name evidence="3" type="ORF">MERR_LOCUS22000</name>
</gene>
<sequence length="146" mass="16314">MGNLRKDFLETFKYCLDYQNLGYPKLQSLIQIMPEARIESGFIVPSSTPVPYQSDSSLGELGPEPSVSEYENSDSEEAKEASLALKQNGGERKKKKDLESDLLQLMGSWDNDEDVEKSYAFGEDKLVDGVLKSLRKNPSAESRIQG</sequence>
<name>A0A6D2J4T6_9BRAS</name>
<evidence type="ECO:0000256" key="1">
    <source>
        <dbReference type="SAM" id="MobiDB-lite"/>
    </source>
</evidence>
<accession>A0A6D2J4T6</accession>
<dbReference type="AlphaFoldDB" id="A0A6D2J4T6"/>
<dbReference type="Proteomes" id="UP000467841">
    <property type="component" value="Unassembled WGS sequence"/>
</dbReference>
<feature type="region of interest" description="Disordered" evidence="1">
    <location>
        <begin position="49"/>
        <end position="97"/>
    </location>
</feature>
<evidence type="ECO:0000259" key="2">
    <source>
        <dbReference type="Pfam" id="PF12872"/>
    </source>
</evidence>
<reference evidence="3" key="1">
    <citation type="submission" date="2020-01" db="EMBL/GenBank/DDBJ databases">
        <authorList>
            <person name="Mishra B."/>
        </authorList>
    </citation>
    <scope>NUCLEOTIDE SEQUENCE [LARGE SCALE GENOMIC DNA]</scope>
</reference>
<dbReference type="EMBL" id="CACVBM020001151">
    <property type="protein sequence ID" value="CAA7034765.1"/>
    <property type="molecule type" value="Genomic_DNA"/>
</dbReference>
<feature type="domain" description="HTH OST-type" evidence="2">
    <location>
        <begin position="2"/>
        <end position="40"/>
    </location>
</feature>
<dbReference type="InterPro" id="IPR041966">
    <property type="entry name" value="LOTUS-like"/>
</dbReference>
<dbReference type="OrthoDB" id="1939528at2759"/>
<dbReference type="Gene3D" id="3.30.420.610">
    <property type="entry name" value="LOTUS domain-like"/>
    <property type="match status" value="1"/>
</dbReference>
<evidence type="ECO:0000313" key="3">
    <source>
        <dbReference type="EMBL" id="CAA7034765.1"/>
    </source>
</evidence>
<evidence type="ECO:0000313" key="4">
    <source>
        <dbReference type="Proteomes" id="UP000467841"/>
    </source>
</evidence>
<dbReference type="InterPro" id="IPR025605">
    <property type="entry name" value="OST-HTH/LOTUS_dom"/>
</dbReference>
<comment type="caution">
    <text evidence="3">The sequence shown here is derived from an EMBL/GenBank/DDBJ whole genome shotgun (WGS) entry which is preliminary data.</text>
</comment>
<dbReference type="Pfam" id="PF12872">
    <property type="entry name" value="OST-HTH"/>
    <property type="match status" value="1"/>
</dbReference>